<accession>A0A151QXY1</accession>
<dbReference type="Gene3D" id="3.30.420.10">
    <property type="entry name" value="Ribonuclease H-like superfamily/Ribonuclease H"/>
    <property type="match status" value="1"/>
</dbReference>
<dbReference type="GO" id="GO:0004523">
    <property type="term" value="F:RNA-DNA hybrid ribonuclease activity"/>
    <property type="evidence" value="ECO:0007669"/>
    <property type="project" value="InterPro"/>
</dbReference>
<dbReference type="PANTHER" id="PTHR47723">
    <property type="entry name" value="OS05G0353850 PROTEIN"/>
    <property type="match status" value="1"/>
</dbReference>
<dbReference type="GO" id="GO:0003676">
    <property type="term" value="F:nucleic acid binding"/>
    <property type="evidence" value="ECO:0007669"/>
    <property type="project" value="InterPro"/>
</dbReference>
<proteinExistence type="predicted"/>
<dbReference type="SUPFAM" id="SSF53098">
    <property type="entry name" value="Ribonuclease H-like"/>
    <property type="match status" value="1"/>
</dbReference>
<dbReference type="Proteomes" id="UP000075243">
    <property type="component" value="Unassembled WGS sequence"/>
</dbReference>
<dbReference type="InterPro" id="IPR012337">
    <property type="entry name" value="RNaseH-like_sf"/>
</dbReference>
<sequence length="72" mass="7730">MNGRATCGGELRDHQSVFITGFAAKIGICSITAAELWAIHLGLDLACRRGFMNILIESDSKVAIDLIINGCH</sequence>
<protein>
    <submittedName>
        <fullName evidence="2">Ribonuclease H protein At1g65750 family</fullName>
    </submittedName>
</protein>
<feature type="domain" description="RNase H type-1" evidence="1">
    <location>
        <begin position="3"/>
        <end position="69"/>
    </location>
</feature>
<dbReference type="Gramene" id="C.cajan_41055.t">
    <property type="protein sequence ID" value="C.cajan_41055.t.cds1"/>
    <property type="gene ID" value="C.cajan_41055"/>
</dbReference>
<evidence type="ECO:0000313" key="3">
    <source>
        <dbReference type="Proteomes" id="UP000075243"/>
    </source>
</evidence>
<dbReference type="InterPro" id="IPR044730">
    <property type="entry name" value="RNase_H-like_dom_plant"/>
</dbReference>
<evidence type="ECO:0000259" key="1">
    <source>
        <dbReference type="Pfam" id="PF13456"/>
    </source>
</evidence>
<organism evidence="2 3">
    <name type="scientific">Cajanus cajan</name>
    <name type="common">Pigeon pea</name>
    <name type="synonym">Cajanus indicus</name>
    <dbReference type="NCBI Taxonomy" id="3821"/>
    <lineage>
        <taxon>Eukaryota</taxon>
        <taxon>Viridiplantae</taxon>
        <taxon>Streptophyta</taxon>
        <taxon>Embryophyta</taxon>
        <taxon>Tracheophyta</taxon>
        <taxon>Spermatophyta</taxon>
        <taxon>Magnoliopsida</taxon>
        <taxon>eudicotyledons</taxon>
        <taxon>Gunneridae</taxon>
        <taxon>Pentapetalae</taxon>
        <taxon>rosids</taxon>
        <taxon>fabids</taxon>
        <taxon>Fabales</taxon>
        <taxon>Fabaceae</taxon>
        <taxon>Papilionoideae</taxon>
        <taxon>50 kb inversion clade</taxon>
        <taxon>NPAAA clade</taxon>
        <taxon>indigoferoid/millettioid clade</taxon>
        <taxon>Phaseoleae</taxon>
        <taxon>Cajanus</taxon>
    </lineage>
</organism>
<dbReference type="AlphaFoldDB" id="A0A151QXY1"/>
<dbReference type="Pfam" id="PF13456">
    <property type="entry name" value="RVT_3"/>
    <property type="match status" value="1"/>
</dbReference>
<dbReference type="PANTHER" id="PTHR47723:SF19">
    <property type="entry name" value="POLYNUCLEOTIDYL TRANSFERASE, RIBONUCLEASE H-LIKE SUPERFAMILY PROTEIN"/>
    <property type="match status" value="1"/>
</dbReference>
<dbReference type="CDD" id="cd06222">
    <property type="entry name" value="RNase_H_like"/>
    <property type="match status" value="1"/>
</dbReference>
<name>A0A151QXY1_CAJCA</name>
<keyword evidence="3" id="KW-1185">Reference proteome</keyword>
<evidence type="ECO:0000313" key="2">
    <source>
        <dbReference type="EMBL" id="KYP35170.1"/>
    </source>
</evidence>
<dbReference type="EMBL" id="KQ484432">
    <property type="protein sequence ID" value="KYP35170.1"/>
    <property type="molecule type" value="Genomic_DNA"/>
</dbReference>
<dbReference type="InterPro" id="IPR002156">
    <property type="entry name" value="RNaseH_domain"/>
</dbReference>
<gene>
    <name evidence="2" type="ORF">KK1_043812</name>
</gene>
<dbReference type="InterPro" id="IPR053151">
    <property type="entry name" value="RNase_H-like"/>
</dbReference>
<reference evidence="2" key="1">
    <citation type="journal article" date="2012" name="Nat. Biotechnol.">
        <title>Draft genome sequence of pigeonpea (Cajanus cajan), an orphan legume crop of resource-poor farmers.</title>
        <authorList>
            <person name="Varshney R.K."/>
            <person name="Chen W."/>
            <person name="Li Y."/>
            <person name="Bharti A.K."/>
            <person name="Saxena R.K."/>
            <person name="Schlueter J.A."/>
            <person name="Donoghue M.T."/>
            <person name="Azam S."/>
            <person name="Fan G."/>
            <person name="Whaley A.M."/>
            <person name="Farmer A.D."/>
            <person name="Sheridan J."/>
            <person name="Iwata A."/>
            <person name="Tuteja R."/>
            <person name="Penmetsa R.V."/>
            <person name="Wu W."/>
            <person name="Upadhyaya H.D."/>
            <person name="Yang S.P."/>
            <person name="Shah T."/>
            <person name="Saxena K.B."/>
            <person name="Michael T."/>
            <person name="McCombie W.R."/>
            <person name="Yang B."/>
            <person name="Zhang G."/>
            <person name="Yang H."/>
            <person name="Wang J."/>
            <person name="Spillane C."/>
            <person name="Cook D.R."/>
            <person name="May G.D."/>
            <person name="Xu X."/>
            <person name="Jackson S.A."/>
        </authorList>
    </citation>
    <scope>NUCLEOTIDE SEQUENCE [LARGE SCALE GENOMIC DNA]</scope>
</reference>
<dbReference type="InterPro" id="IPR036397">
    <property type="entry name" value="RNaseH_sf"/>
</dbReference>